<accession>A0A448ML94</accession>
<sequence>MASELNVKDNLIISSGADIQFAGTIGRIDGDVVVANNGELQFKSEEVKNSHNVDDKEKYWGGLAGSKTLVSTRNDREQHGADFTVQGTILADAKKGVNISGSRVISGKEALVKANEGSLRLDSVENFSSYQEQGRIGTIFNITKERTKGYKVVSTQQGSALHSQSNLKLVTDKNVDIIGSRVQAGGVLDIVAGGDINIQGSRDYLSQNHTQSGIGFTTKVEKPTLLLDKEGVVKSSVDLLVNVIEGKVKRDEFAKNLVSNVKDNLKFKGEASATLGFINIINH</sequence>
<protein>
    <submittedName>
        <fullName evidence="1">Hemolysin</fullName>
    </submittedName>
</protein>
<dbReference type="Proteomes" id="UP000278733">
    <property type="component" value="Chromosome"/>
</dbReference>
<dbReference type="Pfam" id="PF13332">
    <property type="entry name" value="Fil_haemagg_2"/>
    <property type="match status" value="2"/>
</dbReference>
<dbReference type="AlphaFoldDB" id="A0A448ML94"/>
<reference evidence="1 2" key="1">
    <citation type="submission" date="2018-12" db="EMBL/GenBank/DDBJ databases">
        <authorList>
            <consortium name="Pathogen Informatics"/>
        </authorList>
    </citation>
    <scope>NUCLEOTIDE SEQUENCE [LARGE SCALE GENOMIC DNA]</scope>
    <source>
        <strain evidence="1 2">NCTC8284</strain>
    </source>
</reference>
<organism evidence="1 2">
    <name type="scientific">Rodentibacter pneumotropicus</name>
    <dbReference type="NCBI Taxonomy" id="758"/>
    <lineage>
        <taxon>Bacteria</taxon>
        <taxon>Pseudomonadati</taxon>
        <taxon>Pseudomonadota</taxon>
        <taxon>Gammaproteobacteria</taxon>
        <taxon>Pasteurellales</taxon>
        <taxon>Pasteurellaceae</taxon>
        <taxon>Rodentibacter</taxon>
    </lineage>
</organism>
<dbReference type="EMBL" id="LR134405">
    <property type="protein sequence ID" value="VEH65915.1"/>
    <property type="molecule type" value="Genomic_DNA"/>
</dbReference>
<dbReference type="InterPro" id="IPR025157">
    <property type="entry name" value="Hemagglutinin_rpt"/>
</dbReference>
<proteinExistence type="predicted"/>
<dbReference type="KEGG" id="rpne:NCTC8284_01070"/>
<evidence type="ECO:0000313" key="2">
    <source>
        <dbReference type="Proteomes" id="UP000278733"/>
    </source>
</evidence>
<evidence type="ECO:0000313" key="1">
    <source>
        <dbReference type="EMBL" id="VEH65915.1"/>
    </source>
</evidence>
<gene>
    <name evidence="1" type="primary">shlA_2</name>
    <name evidence="1" type="ORF">NCTC8284_01070</name>
</gene>
<name>A0A448ML94_9PAST</name>
<dbReference type="GO" id="GO:0003824">
    <property type="term" value="F:catalytic activity"/>
    <property type="evidence" value="ECO:0007669"/>
    <property type="project" value="UniProtKB-ARBA"/>
</dbReference>